<evidence type="ECO:0000259" key="1">
    <source>
        <dbReference type="Pfam" id="PF14032"/>
    </source>
</evidence>
<sequence length="247" mass="25293">MSGKRATGIAAIVGACAALVGCSGAPVDKRPVVRIVEAAQPSVAIPLGKFLPNTQELSATLGTGPNGFMGQLVEGDRDMLLRSVGDAEATPLDCVSTAYRLQKVAYGAAPVRSVTSSSWMGGGFDGPPVSASFGVVQMVSAADAQGFFAAMSEKWRRCNGQSVTLLHPGQGADEMSRIGDVVFDDRVVSATVLHASGDTGSASVSRALGVAGDCIVDVEITDPRAAGELRPATGVTELILDKISSQR</sequence>
<reference evidence="2 3" key="1">
    <citation type="submission" date="2021-08" db="EMBL/GenBank/DDBJ databases">
        <title>Draft genome sequence of Mycolicibacterium sp. NGTWS1702 strain.</title>
        <authorList>
            <person name="Matsumoto M."/>
            <person name="Tang B.C.C."/>
            <person name="Machida Y."/>
            <person name="Matoyama H."/>
            <person name="Kishihara T."/>
            <person name="Sato S."/>
            <person name="Kondo I."/>
            <person name="Sano M."/>
            <person name="Kato G."/>
        </authorList>
    </citation>
    <scope>NUCLEOTIDE SEQUENCE [LARGE SCALE GENOMIC DNA]</scope>
    <source>
        <strain evidence="2 3">NGTWSNA01</strain>
    </source>
</reference>
<dbReference type="Proteomes" id="UP001060504">
    <property type="component" value="Unassembled WGS sequence"/>
</dbReference>
<evidence type="ECO:0000313" key="2">
    <source>
        <dbReference type="EMBL" id="GJF16081.1"/>
    </source>
</evidence>
<proteinExistence type="predicted"/>
<dbReference type="Gene3D" id="3.40.1000.70">
    <property type="entry name" value="PknH-like extracellular domain"/>
    <property type="match status" value="1"/>
</dbReference>
<dbReference type="PROSITE" id="PS51257">
    <property type="entry name" value="PROKAR_LIPOPROTEIN"/>
    <property type="match status" value="1"/>
</dbReference>
<feature type="domain" description="PknH-like extracellular" evidence="1">
    <location>
        <begin position="47"/>
        <end position="226"/>
    </location>
</feature>
<protein>
    <recommendedName>
        <fullName evidence="1">PknH-like extracellular domain-containing protein</fullName>
    </recommendedName>
</protein>
<evidence type="ECO:0000313" key="3">
    <source>
        <dbReference type="Proteomes" id="UP001060504"/>
    </source>
</evidence>
<dbReference type="EMBL" id="BPRH01002142">
    <property type="protein sequence ID" value="GJF16081.1"/>
    <property type="molecule type" value="Genomic_DNA"/>
</dbReference>
<organism evidence="2 3">
    <name type="scientific">Mycolicibacterium cyprinidarum</name>
    <dbReference type="NCBI Taxonomy" id="2860311"/>
    <lineage>
        <taxon>Bacteria</taxon>
        <taxon>Bacillati</taxon>
        <taxon>Actinomycetota</taxon>
        <taxon>Actinomycetes</taxon>
        <taxon>Mycobacteriales</taxon>
        <taxon>Mycobacteriaceae</taxon>
        <taxon>Mycolicibacterium</taxon>
    </lineage>
</organism>
<name>A0ABQ4VA74_9MYCO</name>
<dbReference type="InterPro" id="IPR026954">
    <property type="entry name" value="PknH-like_Extracell"/>
</dbReference>
<dbReference type="InterPro" id="IPR038232">
    <property type="entry name" value="PknH-like_Extracell_sf"/>
</dbReference>
<keyword evidence="3" id="KW-1185">Reference proteome</keyword>
<comment type="caution">
    <text evidence="2">The sequence shown here is derived from an EMBL/GenBank/DDBJ whole genome shotgun (WGS) entry which is preliminary data.</text>
</comment>
<gene>
    <name evidence="2" type="ORF">NGTWS1702_20410</name>
</gene>
<dbReference type="Pfam" id="PF14032">
    <property type="entry name" value="PknH_C"/>
    <property type="match status" value="1"/>
</dbReference>
<accession>A0ABQ4VA74</accession>